<dbReference type="PROSITE" id="PS00687">
    <property type="entry name" value="ALDEHYDE_DEHYDR_GLU"/>
    <property type="match status" value="1"/>
</dbReference>
<dbReference type="Pfam" id="PF00171">
    <property type="entry name" value="Aldedh"/>
    <property type="match status" value="1"/>
</dbReference>
<name>A0A081MYV7_9GAMM</name>
<keyword evidence="2 4" id="KW-0560">Oxidoreductase</keyword>
<organism evidence="6 7">
    <name type="scientific">Endozoicomonas montiporae</name>
    <dbReference type="NCBI Taxonomy" id="1027273"/>
    <lineage>
        <taxon>Bacteria</taxon>
        <taxon>Pseudomonadati</taxon>
        <taxon>Pseudomonadota</taxon>
        <taxon>Gammaproteobacteria</taxon>
        <taxon>Oceanospirillales</taxon>
        <taxon>Endozoicomonadaceae</taxon>
        <taxon>Endozoicomonas</taxon>
    </lineage>
</organism>
<dbReference type="InterPro" id="IPR029510">
    <property type="entry name" value="Ald_DH_CS_GLU"/>
</dbReference>
<evidence type="ECO:0000313" key="7">
    <source>
        <dbReference type="Proteomes" id="UP000028006"/>
    </source>
</evidence>
<dbReference type="Gene3D" id="3.40.605.10">
    <property type="entry name" value="Aldehyde Dehydrogenase, Chain A, domain 1"/>
    <property type="match status" value="1"/>
</dbReference>
<dbReference type="GO" id="GO:0004777">
    <property type="term" value="F:succinate-semialdehyde dehydrogenase (NAD+) activity"/>
    <property type="evidence" value="ECO:0007669"/>
    <property type="project" value="TreeGrafter"/>
</dbReference>
<dbReference type="InterPro" id="IPR050740">
    <property type="entry name" value="Aldehyde_DH_Superfamily"/>
</dbReference>
<dbReference type="RefSeq" id="WP_034879598.1">
    <property type="nucleotide sequence ID" value="NZ_JOKG01000007.1"/>
</dbReference>
<dbReference type="NCBIfam" id="TIGR01780">
    <property type="entry name" value="SSADH"/>
    <property type="match status" value="1"/>
</dbReference>
<dbReference type="AlphaFoldDB" id="A0A081MYV7"/>
<comment type="caution">
    <text evidence="6">The sequence shown here is derived from an EMBL/GenBank/DDBJ whole genome shotgun (WGS) entry which is preliminary data.</text>
</comment>
<dbReference type="SUPFAM" id="SSF53720">
    <property type="entry name" value="ALDH-like"/>
    <property type="match status" value="1"/>
</dbReference>
<evidence type="ECO:0000256" key="1">
    <source>
        <dbReference type="ARBA" id="ARBA00009986"/>
    </source>
</evidence>
<dbReference type="PANTHER" id="PTHR43353">
    <property type="entry name" value="SUCCINATE-SEMIALDEHYDE DEHYDROGENASE, MITOCHONDRIAL"/>
    <property type="match status" value="1"/>
</dbReference>
<dbReference type="EMBL" id="JOKG01000007">
    <property type="protein sequence ID" value="KEQ11380.1"/>
    <property type="molecule type" value="Genomic_DNA"/>
</dbReference>
<dbReference type="PROSITE" id="PS00070">
    <property type="entry name" value="ALDEHYDE_DEHYDR_CYS"/>
    <property type="match status" value="1"/>
</dbReference>
<dbReference type="InterPro" id="IPR015590">
    <property type="entry name" value="Aldehyde_DH_dom"/>
</dbReference>
<dbReference type="Proteomes" id="UP000028006">
    <property type="component" value="Unassembled WGS sequence"/>
</dbReference>
<dbReference type="FunFam" id="3.40.309.10:FF:000004">
    <property type="entry name" value="Succinate-semialdehyde dehydrogenase I"/>
    <property type="match status" value="1"/>
</dbReference>
<evidence type="ECO:0000259" key="5">
    <source>
        <dbReference type="Pfam" id="PF00171"/>
    </source>
</evidence>
<sequence>MALQLIDTGLLREQAYINGQWTSGDENTIDSIPVTNPATGEVIAHVPRLGEAETIRAVEAAEQAMTGWRRKTAKERAVLLRRWHDLMLEHQDDLAKLMTAEQGKPLPQAKGEVAYGASYLEWFAEEGKRAYGDIVPSHANDKRILVTKEPVGVVAAITPWNFPSAMIARKAAPALAAGCTIVIKPAEVTPLSALALAELADRAGIPAGVVNVVTGKASAIGGVMTSHPSVRKLSFTGSTPIGKLLIKQCADTVKKVSMELGGNAPFIVFDDADIDKAVEGAMVSKYRNSGQTCVCANRLFVQDGVYDEFIEKFVAKVRELSVGDCLVEDFDQGPLIDRAAVEKTDEHVQDAISKNGRLLCGGEQHVAGELFYTPTVIADATPDMQCYKEETFGPLAPVFRFKDEDDVIRMANDTEYGLASYFYANDLRRVFRVAEALEYGMVAVNEGILSTELAPFGGVKESGMGREGSRYGIDDYLEIKYILLGGM</sequence>
<reference evidence="6 7" key="1">
    <citation type="submission" date="2014-06" db="EMBL/GenBank/DDBJ databases">
        <title>Whole Genome Sequences of Three Symbiotic Endozoicomonas Bacteria.</title>
        <authorList>
            <person name="Neave M.J."/>
            <person name="Apprill A."/>
            <person name="Voolstra C.R."/>
        </authorList>
    </citation>
    <scope>NUCLEOTIDE SEQUENCE [LARGE SCALE GENOMIC DNA]</scope>
    <source>
        <strain evidence="6 7">LMG 24815</strain>
    </source>
</reference>
<feature type="active site" evidence="3">
    <location>
        <position position="259"/>
    </location>
</feature>
<dbReference type="InterPro" id="IPR016162">
    <property type="entry name" value="Ald_DH_N"/>
</dbReference>
<dbReference type="GO" id="GO:0005829">
    <property type="term" value="C:cytosol"/>
    <property type="evidence" value="ECO:0007669"/>
    <property type="project" value="TreeGrafter"/>
</dbReference>
<comment type="similarity">
    <text evidence="1 4">Belongs to the aldehyde dehydrogenase family.</text>
</comment>
<dbReference type="InterPro" id="IPR016160">
    <property type="entry name" value="Ald_DH_CS_CYS"/>
</dbReference>
<dbReference type="FunFam" id="3.40.605.10:FF:000005">
    <property type="entry name" value="Succinate-semialdehyde dehydrogenase I"/>
    <property type="match status" value="1"/>
</dbReference>
<dbReference type="InterPro" id="IPR010102">
    <property type="entry name" value="Succ_semiAld_DH"/>
</dbReference>
<gene>
    <name evidence="6" type="primary">gabD</name>
    <name evidence="6" type="ORF">GZ77_25020</name>
</gene>
<dbReference type="CDD" id="cd07103">
    <property type="entry name" value="ALDH_F5_SSADH_GabD"/>
    <property type="match status" value="1"/>
</dbReference>
<dbReference type="Gene3D" id="3.40.309.10">
    <property type="entry name" value="Aldehyde Dehydrogenase, Chain A, domain 2"/>
    <property type="match status" value="1"/>
</dbReference>
<dbReference type="PANTHER" id="PTHR43353:SF5">
    <property type="entry name" value="SUCCINATE-SEMIALDEHYDE DEHYDROGENASE, MITOCHONDRIAL"/>
    <property type="match status" value="1"/>
</dbReference>
<dbReference type="EC" id="1.2.1.16" evidence="6"/>
<evidence type="ECO:0000256" key="3">
    <source>
        <dbReference type="PROSITE-ProRule" id="PRU10007"/>
    </source>
</evidence>
<dbReference type="eggNOG" id="COG1012">
    <property type="taxonomic scope" value="Bacteria"/>
</dbReference>
<dbReference type="GO" id="GO:0009450">
    <property type="term" value="P:gamma-aminobutyric acid catabolic process"/>
    <property type="evidence" value="ECO:0007669"/>
    <property type="project" value="InterPro"/>
</dbReference>
<accession>A0A081MYV7</accession>
<evidence type="ECO:0000256" key="4">
    <source>
        <dbReference type="RuleBase" id="RU003345"/>
    </source>
</evidence>
<dbReference type="InterPro" id="IPR016161">
    <property type="entry name" value="Ald_DH/histidinol_DH"/>
</dbReference>
<keyword evidence="7" id="KW-1185">Reference proteome</keyword>
<evidence type="ECO:0000256" key="2">
    <source>
        <dbReference type="ARBA" id="ARBA00023002"/>
    </source>
</evidence>
<feature type="domain" description="Aldehyde dehydrogenase" evidence="5">
    <location>
        <begin position="28"/>
        <end position="482"/>
    </location>
</feature>
<proteinExistence type="inferred from homology"/>
<dbReference type="InterPro" id="IPR016163">
    <property type="entry name" value="Ald_DH_C"/>
</dbReference>
<evidence type="ECO:0000313" key="6">
    <source>
        <dbReference type="EMBL" id="KEQ11380.1"/>
    </source>
</evidence>
<protein>
    <submittedName>
        <fullName evidence="6">Succinate-semialdehyde dehydrogenase</fullName>
        <ecNumber evidence="6">1.2.1.16</ecNumber>
    </submittedName>
</protein>